<dbReference type="AlphaFoldDB" id="A0A0N4VBJ4"/>
<dbReference type="WBParaSite" id="EVEC_0000790201-mRNA-1">
    <property type="protein sequence ID" value="EVEC_0000790201-mRNA-1"/>
    <property type="gene ID" value="EVEC_0000790201"/>
</dbReference>
<dbReference type="EMBL" id="UXUI01008902">
    <property type="protein sequence ID" value="VDD92635.1"/>
    <property type="molecule type" value="Genomic_DNA"/>
</dbReference>
<keyword evidence="2" id="KW-1185">Reference proteome</keyword>
<proteinExistence type="predicted"/>
<accession>A0A0N4VBJ4</accession>
<dbReference type="Proteomes" id="UP000274131">
    <property type="component" value="Unassembled WGS sequence"/>
</dbReference>
<sequence>MLPINNGDTLNCSEIKPCPKGYECVRSGKLPYCCPSSGNRV</sequence>
<evidence type="ECO:0000313" key="3">
    <source>
        <dbReference type="WBParaSite" id="EVEC_0000790201-mRNA-1"/>
    </source>
</evidence>
<evidence type="ECO:0000313" key="1">
    <source>
        <dbReference type="EMBL" id="VDD92635.1"/>
    </source>
</evidence>
<protein>
    <submittedName>
        <fullName evidence="3">CC domain-containing protein</fullName>
    </submittedName>
</protein>
<organism evidence="3">
    <name type="scientific">Enterobius vermicularis</name>
    <name type="common">Human pinworm</name>
    <dbReference type="NCBI Taxonomy" id="51028"/>
    <lineage>
        <taxon>Eukaryota</taxon>
        <taxon>Metazoa</taxon>
        <taxon>Ecdysozoa</taxon>
        <taxon>Nematoda</taxon>
        <taxon>Chromadorea</taxon>
        <taxon>Rhabditida</taxon>
        <taxon>Spirurina</taxon>
        <taxon>Oxyuridomorpha</taxon>
        <taxon>Oxyuroidea</taxon>
        <taxon>Oxyuridae</taxon>
        <taxon>Enterobius</taxon>
    </lineage>
</organism>
<reference evidence="1 2" key="2">
    <citation type="submission" date="2018-10" db="EMBL/GenBank/DDBJ databases">
        <authorList>
            <consortium name="Pathogen Informatics"/>
        </authorList>
    </citation>
    <scope>NUCLEOTIDE SEQUENCE [LARGE SCALE GENOMIC DNA]</scope>
</reference>
<name>A0A0N4VBJ4_ENTVE</name>
<reference evidence="3" key="1">
    <citation type="submission" date="2017-02" db="UniProtKB">
        <authorList>
            <consortium name="WormBaseParasite"/>
        </authorList>
    </citation>
    <scope>IDENTIFICATION</scope>
</reference>
<gene>
    <name evidence="1" type="ORF">EVEC_LOCUS7386</name>
</gene>
<evidence type="ECO:0000313" key="2">
    <source>
        <dbReference type="Proteomes" id="UP000274131"/>
    </source>
</evidence>